<organism evidence="2 3">
    <name type="scientific">Paraburkholderia fungorum</name>
    <dbReference type="NCBI Taxonomy" id="134537"/>
    <lineage>
        <taxon>Bacteria</taxon>
        <taxon>Pseudomonadati</taxon>
        <taxon>Pseudomonadota</taxon>
        <taxon>Betaproteobacteria</taxon>
        <taxon>Burkholderiales</taxon>
        <taxon>Burkholderiaceae</taxon>
        <taxon>Paraburkholderia</taxon>
    </lineage>
</organism>
<name>A0A1H1IL13_9BURK</name>
<gene>
    <name evidence="2" type="ORF">SAMN05443245_5331</name>
</gene>
<reference evidence="3" key="1">
    <citation type="submission" date="2016-10" db="EMBL/GenBank/DDBJ databases">
        <authorList>
            <person name="Varghese N."/>
            <person name="Submissions S."/>
        </authorList>
    </citation>
    <scope>NUCLEOTIDE SEQUENCE [LARGE SCALE GENOMIC DNA]</scope>
    <source>
        <strain evidence="3">GAS106B</strain>
    </source>
</reference>
<dbReference type="EMBL" id="FNKP01000002">
    <property type="protein sequence ID" value="SDR38372.1"/>
    <property type="molecule type" value="Genomic_DNA"/>
</dbReference>
<evidence type="ECO:0000256" key="1">
    <source>
        <dbReference type="SAM" id="Phobius"/>
    </source>
</evidence>
<evidence type="ECO:0000313" key="3">
    <source>
        <dbReference type="Proteomes" id="UP000183487"/>
    </source>
</evidence>
<dbReference type="PANTHER" id="PTHR37314:SF5">
    <property type="entry name" value="SLR0142 PROTEIN"/>
    <property type="match status" value="1"/>
</dbReference>
<keyword evidence="3" id="KW-1185">Reference proteome</keyword>
<dbReference type="PANTHER" id="PTHR37314">
    <property type="entry name" value="SLR0142 PROTEIN"/>
    <property type="match status" value="1"/>
</dbReference>
<evidence type="ECO:0000313" key="2">
    <source>
        <dbReference type="EMBL" id="SDR38372.1"/>
    </source>
</evidence>
<feature type="transmembrane region" description="Helical" evidence="1">
    <location>
        <begin position="7"/>
        <end position="30"/>
    </location>
</feature>
<sequence length="227" mass="23997">MNKHEDTILAWIAGYVDTLGFIALFGLFTAHVTGNFVLIGAEVAGVGQGVLLKLLAFPSFIVGIALSSVMFKFLERRHAEHAASALYLLQAVLLIAFMIAGWAAMPIENSTASAVLLSGVVGTMAMGVQNARGRLLQSAGLPNTVMTGNVTQVVLDVIELIHRGARGGHGQQVRERLMSTLAAMAGFAVGAICGALAFVRISFIAIVLPVCLLLLLAWSRRALKNSQ</sequence>
<dbReference type="Pfam" id="PF06912">
    <property type="entry name" value="DUF1275"/>
    <property type="match status" value="1"/>
</dbReference>
<proteinExistence type="predicted"/>
<dbReference type="InterPro" id="IPR010699">
    <property type="entry name" value="DUF1275"/>
</dbReference>
<keyword evidence="1" id="KW-1133">Transmembrane helix</keyword>
<keyword evidence="1" id="KW-0812">Transmembrane</keyword>
<dbReference type="AlphaFoldDB" id="A0A1H1IL13"/>
<feature type="transmembrane region" description="Helical" evidence="1">
    <location>
        <begin position="86"/>
        <end position="105"/>
    </location>
</feature>
<keyword evidence="1" id="KW-0472">Membrane</keyword>
<accession>A0A1H1IL13</accession>
<feature type="transmembrane region" description="Helical" evidence="1">
    <location>
        <begin position="203"/>
        <end position="219"/>
    </location>
</feature>
<dbReference type="Proteomes" id="UP000183487">
    <property type="component" value="Unassembled WGS sequence"/>
</dbReference>
<protein>
    <submittedName>
        <fullName evidence="2">Uncharacterized membrane protein YoaK, UPF0700 family</fullName>
    </submittedName>
</protein>
<feature type="transmembrane region" description="Helical" evidence="1">
    <location>
        <begin position="50"/>
        <end position="74"/>
    </location>
</feature>